<dbReference type="AlphaFoldDB" id="A0A392UMU1"/>
<dbReference type="EMBL" id="LXQA010871839">
    <property type="protein sequence ID" value="MCI74959.1"/>
    <property type="molecule type" value="Genomic_DNA"/>
</dbReference>
<protein>
    <submittedName>
        <fullName evidence="1">Uncharacterized protein</fullName>
    </submittedName>
</protein>
<name>A0A392UMU1_9FABA</name>
<evidence type="ECO:0000313" key="1">
    <source>
        <dbReference type="EMBL" id="MCI74959.1"/>
    </source>
</evidence>
<accession>A0A392UMU1</accession>
<comment type="caution">
    <text evidence="1">The sequence shown here is derived from an EMBL/GenBank/DDBJ whole genome shotgun (WGS) entry which is preliminary data.</text>
</comment>
<keyword evidence="2" id="KW-1185">Reference proteome</keyword>
<sequence>PRPFFEAEPQNLDFLAERGMSSLSELVACARQGSPVTLKLSDFGRRMLAERGLARA</sequence>
<proteinExistence type="predicted"/>
<feature type="non-terminal residue" evidence="1">
    <location>
        <position position="1"/>
    </location>
</feature>
<dbReference type="Proteomes" id="UP000265520">
    <property type="component" value="Unassembled WGS sequence"/>
</dbReference>
<evidence type="ECO:0000313" key="2">
    <source>
        <dbReference type="Proteomes" id="UP000265520"/>
    </source>
</evidence>
<organism evidence="1 2">
    <name type="scientific">Trifolium medium</name>
    <dbReference type="NCBI Taxonomy" id="97028"/>
    <lineage>
        <taxon>Eukaryota</taxon>
        <taxon>Viridiplantae</taxon>
        <taxon>Streptophyta</taxon>
        <taxon>Embryophyta</taxon>
        <taxon>Tracheophyta</taxon>
        <taxon>Spermatophyta</taxon>
        <taxon>Magnoliopsida</taxon>
        <taxon>eudicotyledons</taxon>
        <taxon>Gunneridae</taxon>
        <taxon>Pentapetalae</taxon>
        <taxon>rosids</taxon>
        <taxon>fabids</taxon>
        <taxon>Fabales</taxon>
        <taxon>Fabaceae</taxon>
        <taxon>Papilionoideae</taxon>
        <taxon>50 kb inversion clade</taxon>
        <taxon>NPAAA clade</taxon>
        <taxon>Hologalegina</taxon>
        <taxon>IRL clade</taxon>
        <taxon>Trifolieae</taxon>
        <taxon>Trifolium</taxon>
    </lineage>
</organism>
<reference evidence="1 2" key="1">
    <citation type="journal article" date="2018" name="Front. Plant Sci.">
        <title>Red Clover (Trifolium pratense) and Zigzag Clover (T. medium) - A Picture of Genomic Similarities and Differences.</title>
        <authorList>
            <person name="Dluhosova J."/>
            <person name="Istvanek J."/>
            <person name="Nedelnik J."/>
            <person name="Repkova J."/>
        </authorList>
    </citation>
    <scope>NUCLEOTIDE SEQUENCE [LARGE SCALE GENOMIC DNA]</scope>
    <source>
        <strain evidence="2">cv. 10/8</strain>
        <tissue evidence="1">Leaf</tissue>
    </source>
</reference>